<evidence type="ECO:0000313" key="3">
    <source>
        <dbReference type="EMBL" id="KAJ7704104.1"/>
    </source>
</evidence>
<reference evidence="3" key="1">
    <citation type="submission" date="2023-03" db="EMBL/GenBank/DDBJ databases">
        <title>Massive genome expansion in bonnet fungi (Mycena s.s.) driven by repeated elements and novel gene families across ecological guilds.</title>
        <authorList>
            <consortium name="Lawrence Berkeley National Laboratory"/>
            <person name="Harder C.B."/>
            <person name="Miyauchi S."/>
            <person name="Viragh M."/>
            <person name="Kuo A."/>
            <person name="Thoen E."/>
            <person name="Andreopoulos B."/>
            <person name="Lu D."/>
            <person name="Skrede I."/>
            <person name="Drula E."/>
            <person name="Henrissat B."/>
            <person name="Morin E."/>
            <person name="Kohler A."/>
            <person name="Barry K."/>
            <person name="LaButti K."/>
            <person name="Morin E."/>
            <person name="Salamov A."/>
            <person name="Lipzen A."/>
            <person name="Mereny Z."/>
            <person name="Hegedus B."/>
            <person name="Baldrian P."/>
            <person name="Stursova M."/>
            <person name="Weitz H."/>
            <person name="Taylor A."/>
            <person name="Grigoriev I.V."/>
            <person name="Nagy L.G."/>
            <person name="Martin F."/>
            <person name="Kauserud H."/>
        </authorList>
    </citation>
    <scope>NUCLEOTIDE SEQUENCE</scope>
    <source>
        <strain evidence="3">CBHHK067</strain>
    </source>
</reference>
<sequence length="111" mass="11751">MLLLVAQLMVRAAHPQIVYLLSTIVQLRASFPPPPLSFFPPSPTGDAGAPGAPGAPGGATEKKGETQQGEQGQRISSRRSPSSPCSARFHWAFVLATSGSLVVRWTADRVK</sequence>
<feature type="signal peptide" evidence="2">
    <location>
        <begin position="1"/>
        <end position="15"/>
    </location>
</feature>
<evidence type="ECO:0000256" key="1">
    <source>
        <dbReference type="SAM" id="MobiDB-lite"/>
    </source>
</evidence>
<feature type="region of interest" description="Disordered" evidence="1">
    <location>
        <begin position="35"/>
        <end position="85"/>
    </location>
</feature>
<evidence type="ECO:0000256" key="2">
    <source>
        <dbReference type="SAM" id="SignalP"/>
    </source>
</evidence>
<dbReference type="EMBL" id="JARKIE010000011">
    <property type="protein sequence ID" value="KAJ7704104.1"/>
    <property type="molecule type" value="Genomic_DNA"/>
</dbReference>
<dbReference type="AlphaFoldDB" id="A0AAD7GS70"/>
<organism evidence="3 4">
    <name type="scientific">Mycena rosella</name>
    <name type="common">Pink bonnet</name>
    <name type="synonym">Agaricus rosellus</name>
    <dbReference type="NCBI Taxonomy" id="1033263"/>
    <lineage>
        <taxon>Eukaryota</taxon>
        <taxon>Fungi</taxon>
        <taxon>Dikarya</taxon>
        <taxon>Basidiomycota</taxon>
        <taxon>Agaricomycotina</taxon>
        <taxon>Agaricomycetes</taxon>
        <taxon>Agaricomycetidae</taxon>
        <taxon>Agaricales</taxon>
        <taxon>Marasmiineae</taxon>
        <taxon>Mycenaceae</taxon>
        <taxon>Mycena</taxon>
    </lineage>
</organism>
<proteinExistence type="predicted"/>
<comment type="caution">
    <text evidence="3">The sequence shown here is derived from an EMBL/GenBank/DDBJ whole genome shotgun (WGS) entry which is preliminary data.</text>
</comment>
<name>A0AAD7GS70_MYCRO</name>
<gene>
    <name evidence="3" type="ORF">B0H17DRAFT_41057</name>
</gene>
<evidence type="ECO:0000313" key="4">
    <source>
        <dbReference type="Proteomes" id="UP001221757"/>
    </source>
</evidence>
<protein>
    <submittedName>
        <fullName evidence="3">Uncharacterized protein</fullName>
    </submittedName>
</protein>
<feature type="compositionally biased region" description="Low complexity" evidence="1">
    <location>
        <begin position="66"/>
        <end position="85"/>
    </location>
</feature>
<keyword evidence="2" id="KW-0732">Signal</keyword>
<dbReference type="Proteomes" id="UP001221757">
    <property type="component" value="Unassembled WGS sequence"/>
</dbReference>
<accession>A0AAD7GS70</accession>
<keyword evidence="4" id="KW-1185">Reference proteome</keyword>
<feature type="chain" id="PRO_5041980155" evidence="2">
    <location>
        <begin position="16"/>
        <end position="111"/>
    </location>
</feature>